<keyword evidence="1" id="KW-0472">Membrane</keyword>
<reference evidence="2 3" key="1">
    <citation type="journal article" date="2014" name="Genome Announc.">
        <title>Draft genome sequences of eight enterohepatic helicobacter species isolated from both laboratory and wild rodents.</title>
        <authorList>
            <person name="Sheh A."/>
            <person name="Shen Z."/>
            <person name="Fox J.G."/>
        </authorList>
    </citation>
    <scope>NUCLEOTIDE SEQUENCE [LARGE SCALE GENOMIC DNA]</scope>
    <source>
        <strain evidence="2 3">MIT-03-7007</strain>
    </source>
</reference>
<dbReference type="EMBL" id="JRPC02000069">
    <property type="protein sequence ID" value="TLE12883.1"/>
    <property type="molecule type" value="Genomic_DNA"/>
</dbReference>
<evidence type="ECO:0000313" key="2">
    <source>
        <dbReference type="EMBL" id="TLE12883.1"/>
    </source>
</evidence>
<accession>A0A4U8UB60</accession>
<evidence type="ECO:0000313" key="3">
    <source>
        <dbReference type="Proteomes" id="UP000029920"/>
    </source>
</evidence>
<organism evidence="2 3">
    <name type="scientific">Helicobacter apodemus</name>
    <dbReference type="NCBI Taxonomy" id="135569"/>
    <lineage>
        <taxon>Bacteria</taxon>
        <taxon>Pseudomonadati</taxon>
        <taxon>Campylobacterota</taxon>
        <taxon>Epsilonproteobacteria</taxon>
        <taxon>Campylobacterales</taxon>
        <taxon>Helicobacteraceae</taxon>
        <taxon>Helicobacter</taxon>
    </lineage>
</organism>
<dbReference type="AlphaFoldDB" id="A0A4U8UB60"/>
<keyword evidence="1" id="KW-0812">Transmembrane</keyword>
<name>A0A4U8UB60_9HELI</name>
<feature type="transmembrane region" description="Helical" evidence="1">
    <location>
        <begin position="42"/>
        <end position="62"/>
    </location>
</feature>
<dbReference type="Proteomes" id="UP000029920">
    <property type="component" value="Unassembled WGS sequence"/>
</dbReference>
<keyword evidence="1" id="KW-1133">Transmembrane helix</keyword>
<feature type="transmembrane region" description="Helical" evidence="1">
    <location>
        <begin position="14"/>
        <end position="36"/>
    </location>
</feature>
<protein>
    <submittedName>
        <fullName evidence="2">Uncharacterized protein</fullName>
    </submittedName>
</protein>
<gene>
    <name evidence="2" type="ORF">LS72_010400</name>
</gene>
<dbReference type="RefSeq" id="WP_034555573.1">
    <property type="nucleotide sequence ID" value="NZ_JRPC02000069.1"/>
</dbReference>
<proteinExistence type="predicted"/>
<sequence length="98" mass="11799">MLSKKRIMLSTRSVVWGITLFNFGLVVLGVIGYVFYYETFSIYIIFMIPTFLIFYILMLCYIEQRCHKFFAIRIFRMNGKDTLNELLVRIFSLPSYFY</sequence>
<evidence type="ECO:0000256" key="1">
    <source>
        <dbReference type="SAM" id="Phobius"/>
    </source>
</evidence>
<keyword evidence="3" id="KW-1185">Reference proteome</keyword>
<comment type="caution">
    <text evidence="2">The sequence shown here is derived from an EMBL/GenBank/DDBJ whole genome shotgun (WGS) entry which is preliminary data.</text>
</comment>